<evidence type="ECO:0000256" key="13">
    <source>
        <dbReference type="ARBA" id="ARBA00034296"/>
    </source>
</evidence>
<keyword evidence="5" id="KW-0963">Cytoplasm</keyword>
<dbReference type="GO" id="GO:0005874">
    <property type="term" value="C:microtubule"/>
    <property type="evidence" value="ECO:0007669"/>
    <property type="project" value="UniProtKB-KW"/>
</dbReference>
<evidence type="ECO:0000256" key="11">
    <source>
        <dbReference type="ARBA" id="ARBA00023134"/>
    </source>
</evidence>
<keyword evidence="11" id="KW-0342">GTP-binding</keyword>
<protein>
    <recommendedName>
        <fullName evidence="19">Tubulin alpha chain</fullName>
    </recommendedName>
</protein>
<dbReference type="InterPro" id="IPR003008">
    <property type="entry name" value="Tubulin_FtsZ_GTPase"/>
</dbReference>
<dbReference type="SUPFAM" id="SSF55307">
    <property type="entry name" value="Tubulin C-terminal domain-like"/>
    <property type="match status" value="1"/>
</dbReference>
<dbReference type="SUPFAM" id="SSF52490">
    <property type="entry name" value="Tubulin nucleotide-binding domain-like"/>
    <property type="match status" value="1"/>
</dbReference>
<dbReference type="Proteomes" id="UP000054324">
    <property type="component" value="Unassembled WGS sequence"/>
</dbReference>
<comment type="cofactor">
    <cofactor evidence="1">
        <name>Mg(2+)</name>
        <dbReference type="ChEBI" id="CHEBI:18420"/>
    </cofactor>
</comment>
<gene>
    <name evidence="17" type="ORF">T265_10293</name>
</gene>
<dbReference type="GO" id="GO:0005200">
    <property type="term" value="F:structural constituent of cytoskeleton"/>
    <property type="evidence" value="ECO:0007669"/>
    <property type="project" value="InterPro"/>
</dbReference>
<dbReference type="CDD" id="cd02186">
    <property type="entry name" value="alpha_tubulin"/>
    <property type="match status" value="1"/>
</dbReference>
<keyword evidence="18" id="KW-1185">Reference proteome</keyword>
<dbReference type="InterPro" id="IPR000217">
    <property type="entry name" value="Tubulin"/>
</dbReference>
<comment type="subunit">
    <text evidence="4">Dimer of alpha and beta chains. A typical microtubule is a hollow water-filled tube with an outer diameter of 25 nm and an inner diameter of 15 nM. Alpha-beta heterodimers associate head-to-tail to form protofilaments running lengthwise along the microtubule wall with the beta-tubulin subunit facing the microtubule plus end conferring a structural polarity. Microtubules usually have 13 protofilaments but different protofilament numbers can be found in some organisms and specialized cells.</text>
</comment>
<evidence type="ECO:0000256" key="14">
    <source>
        <dbReference type="ARBA" id="ARBA00049117"/>
    </source>
</evidence>
<dbReference type="KEGG" id="ovi:T265_10293"/>
<dbReference type="InterPro" id="IPR017975">
    <property type="entry name" value="Tubulin_CS"/>
</dbReference>
<keyword evidence="7" id="KW-0479">Metal-binding</keyword>
<dbReference type="OrthoDB" id="6240501at2759"/>
<keyword evidence="8" id="KW-0547">Nucleotide-binding</keyword>
<evidence type="ECO:0000256" key="1">
    <source>
        <dbReference type="ARBA" id="ARBA00001946"/>
    </source>
</evidence>
<dbReference type="GO" id="GO:0007017">
    <property type="term" value="P:microtubule-based process"/>
    <property type="evidence" value="ECO:0007669"/>
    <property type="project" value="InterPro"/>
</dbReference>
<evidence type="ECO:0000256" key="9">
    <source>
        <dbReference type="ARBA" id="ARBA00022801"/>
    </source>
</evidence>
<dbReference type="RefSeq" id="XP_009174883.1">
    <property type="nucleotide sequence ID" value="XM_009176619.1"/>
</dbReference>
<dbReference type="SMART" id="SM00865">
    <property type="entry name" value="Tubulin_C"/>
    <property type="match status" value="1"/>
</dbReference>
<dbReference type="FunFam" id="1.10.287.600:FF:000001">
    <property type="entry name" value="Tubulin alpha chain"/>
    <property type="match status" value="1"/>
</dbReference>
<name>A0A074Z712_OPIVI</name>
<dbReference type="Pfam" id="PF00091">
    <property type="entry name" value="Tubulin"/>
    <property type="match status" value="1"/>
</dbReference>
<dbReference type="PRINTS" id="PR01162">
    <property type="entry name" value="ALPHATUBULIN"/>
</dbReference>
<dbReference type="STRING" id="6198.A0A074Z712"/>
<dbReference type="GO" id="GO:0016787">
    <property type="term" value="F:hydrolase activity"/>
    <property type="evidence" value="ECO:0007669"/>
    <property type="project" value="UniProtKB-KW"/>
</dbReference>
<comment type="function">
    <text evidence="13">Tubulin is the major constituent of microtubules, a cylinder consisting of laterally associated linear protofilaments composed of alpha- and beta-tubulin heterodimers. Microtubules grow by the addition of GTP-tubulin dimers to the microtubule end, where a stabilizing cap forms. Below the cap, tubulin dimers are in GDP-bound state, owing to GTPase activity of alpha-tubulin.</text>
</comment>
<dbReference type="InterPro" id="IPR008280">
    <property type="entry name" value="Tub_FtsZ_C"/>
</dbReference>
<sequence>MSVIVVDGFYNQVTTRNYNSDTLSLSCIMIDLNVSLPLSSGANEKDSVYLCACALVALPRGLWCCRRAGLRQTPASGLSSNGERFYERNITINSKRGAHWLTMGDAMVVVSWFAAGSASYHFVADYNWGVPSASPSDMDLHIGQAGLQLGNACWELFCLEHGVRPDGRPKTKSHEDLGVFFHEAHKGKFVPRAVYVDLEPTVGDEVRNGTYRQLFHPEQIITGKEDAANNYARGYYTVGREMCDLVLDRIRKSADLCDSLQGFFFYNALGGGTGSGLTALLIERLVIDYAKKAKLQFLIYPSPLVSSAVVEPYNSLMTTHTTLEHTDCSFLVDNEAIYYMCQANLELMKPGFPNLNRLIGQVVSSITASMRFPGSLNVNLQEFQTNLVPYPRIHFPLSSYAPLLPASQQFNREISAPRLLVRCFRPQSLMVTCNPRHGKYMACCVLFRGNVSGQEVQDAIRHVKKQRTIKFVDWCPTGFKIGVNTQPPTTVPGGDLAKVNRSVCMISNSTAIAEAWTRLNHKFGLMYAKRSFVHWYVGEGMEENEFTETKENLTALEKDYEEVGMETNLN</sequence>
<dbReference type="Gene3D" id="1.10.287.600">
    <property type="entry name" value="Helix hairpin bin"/>
    <property type="match status" value="1"/>
</dbReference>
<dbReference type="Gene3D" id="3.30.1330.20">
    <property type="entry name" value="Tubulin/FtsZ, C-terminal domain"/>
    <property type="match status" value="1"/>
</dbReference>
<dbReference type="Pfam" id="PF03953">
    <property type="entry name" value="Tubulin_C"/>
    <property type="match status" value="1"/>
</dbReference>
<evidence type="ECO:0000256" key="12">
    <source>
        <dbReference type="ARBA" id="ARBA00023212"/>
    </source>
</evidence>
<keyword evidence="6" id="KW-0493">Microtubule</keyword>
<dbReference type="GeneID" id="20324461"/>
<organism evidence="17 18">
    <name type="scientific">Opisthorchis viverrini</name>
    <name type="common">Southeast Asian liver fluke</name>
    <dbReference type="NCBI Taxonomy" id="6198"/>
    <lineage>
        <taxon>Eukaryota</taxon>
        <taxon>Metazoa</taxon>
        <taxon>Spiralia</taxon>
        <taxon>Lophotrochozoa</taxon>
        <taxon>Platyhelminthes</taxon>
        <taxon>Trematoda</taxon>
        <taxon>Digenea</taxon>
        <taxon>Opisthorchiida</taxon>
        <taxon>Opisthorchiata</taxon>
        <taxon>Opisthorchiidae</taxon>
        <taxon>Opisthorchis</taxon>
    </lineage>
</organism>
<dbReference type="SMART" id="SM00864">
    <property type="entry name" value="Tubulin"/>
    <property type="match status" value="1"/>
</dbReference>
<comment type="catalytic activity">
    <reaction evidence="14">
        <text>GTP + H2O = GDP + phosphate + H(+)</text>
        <dbReference type="Rhea" id="RHEA:19669"/>
        <dbReference type="ChEBI" id="CHEBI:15377"/>
        <dbReference type="ChEBI" id="CHEBI:15378"/>
        <dbReference type="ChEBI" id="CHEBI:37565"/>
        <dbReference type="ChEBI" id="CHEBI:43474"/>
        <dbReference type="ChEBI" id="CHEBI:58189"/>
    </reaction>
    <physiologicalReaction direction="left-to-right" evidence="14">
        <dbReference type="Rhea" id="RHEA:19670"/>
    </physiologicalReaction>
</comment>
<evidence type="ECO:0000259" key="16">
    <source>
        <dbReference type="SMART" id="SM00865"/>
    </source>
</evidence>
<evidence type="ECO:0000256" key="4">
    <source>
        <dbReference type="ARBA" id="ARBA00011747"/>
    </source>
</evidence>
<accession>A0A074Z712</accession>
<evidence type="ECO:0000313" key="18">
    <source>
        <dbReference type="Proteomes" id="UP000054324"/>
    </source>
</evidence>
<dbReference type="EMBL" id="KL596972">
    <property type="protein sequence ID" value="KER21362.1"/>
    <property type="molecule type" value="Genomic_DNA"/>
</dbReference>
<evidence type="ECO:0008006" key="19">
    <source>
        <dbReference type="Google" id="ProtNLM"/>
    </source>
</evidence>
<dbReference type="Gene3D" id="3.40.50.1440">
    <property type="entry name" value="Tubulin/FtsZ, GTPase domain"/>
    <property type="match status" value="1"/>
</dbReference>
<evidence type="ECO:0000313" key="17">
    <source>
        <dbReference type="EMBL" id="KER21362.1"/>
    </source>
</evidence>
<dbReference type="InterPro" id="IPR018316">
    <property type="entry name" value="Tubulin/FtsZ_2-layer-sand-dom"/>
</dbReference>
<evidence type="ECO:0000256" key="6">
    <source>
        <dbReference type="ARBA" id="ARBA00022701"/>
    </source>
</evidence>
<dbReference type="InterPro" id="IPR036525">
    <property type="entry name" value="Tubulin/FtsZ_GTPase_sf"/>
</dbReference>
<feature type="domain" description="Tubulin/FtsZ 2-layer sandwich" evidence="16">
    <location>
        <begin position="376"/>
        <end position="521"/>
    </location>
</feature>
<dbReference type="InterPro" id="IPR002452">
    <property type="entry name" value="Alpha_tubulin"/>
</dbReference>
<dbReference type="InterPro" id="IPR037103">
    <property type="entry name" value="Tubulin/FtsZ-like_C"/>
</dbReference>
<dbReference type="GO" id="GO:0005525">
    <property type="term" value="F:GTP binding"/>
    <property type="evidence" value="ECO:0007669"/>
    <property type="project" value="UniProtKB-KW"/>
</dbReference>
<dbReference type="CTD" id="20324461"/>
<evidence type="ECO:0000256" key="10">
    <source>
        <dbReference type="ARBA" id="ARBA00022842"/>
    </source>
</evidence>
<evidence type="ECO:0000256" key="3">
    <source>
        <dbReference type="ARBA" id="ARBA00009636"/>
    </source>
</evidence>
<reference evidence="17 18" key="1">
    <citation type="submission" date="2013-11" db="EMBL/GenBank/DDBJ databases">
        <title>Opisthorchis viverrini - life in the bile duct.</title>
        <authorList>
            <person name="Young N.D."/>
            <person name="Nagarajan N."/>
            <person name="Lin S.J."/>
            <person name="Korhonen P.K."/>
            <person name="Jex A.R."/>
            <person name="Hall R.S."/>
            <person name="Safavi-Hemami H."/>
            <person name="Kaewkong W."/>
            <person name="Bertrand D."/>
            <person name="Gao S."/>
            <person name="Seet Q."/>
            <person name="Wongkham S."/>
            <person name="Teh B.T."/>
            <person name="Wongkham C."/>
            <person name="Intapan P.M."/>
            <person name="Maleewong W."/>
            <person name="Yang X."/>
            <person name="Hu M."/>
            <person name="Wang Z."/>
            <person name="Hofmann A."/>
            <person name="Sternberg P.W."/>
            <person name="Tan P."/>
            <person name="Wang J."/>
            <person name="Gasser R.B."/>
        </authorList>
    </citation>
    <scope>NUCLEOTIDE SEQUENCE [LARGE SCALE GENOMIC DNA]</scope>
</reference>
<dbReference type="AlphaFoldDB" id="A0A074Z712"/>
<evidence type="ECO:0000256" key="5">
    <source>
        <dbReference type="ARBA" id="ARBA00022490"/>
    </source>
</evidence>
<dbReference type="PANTHER" id="PTHR11588">
    <property type="entry name" value="TUBULIN"/>
    <property type="match status" value="1"/>
</dbReference>
<comment type="subcellular location">
    <subcellularLocation>
        <location evidence="2">Cytoplasm</location>
        <location evidence="2">Cytoskeleton</location>
    </subcellularLocation>
</comment>
<feature type="domain" description="Tubulin/FtsZ GTPase" evidence="15">
    <location>
        <begin position="177"/>
        <end position="374"/>
    </location>
</feature>
<dbReference type="InterPro" id="IPR023123">
    <property type="entry name" value="Tubulin_C"/>
</dbReference>
<keyword evidence="9" id="KW-0378">Hydrolase</keyword>
<evidence type="ECO:0000256" key="7">
    <source>
        <dbReference type="ARBA" id="ARBA00022723"/>
    </source>
</evidence>
<dbReference type="FunFam" id="3.40.50.1440:FF:000007">
    <property type="entry name" value="Tubulin alpha chain"/>
    <property type="match status" value="1"/>
</dbReference>
<evidence type="ECO:0000259" key="15">
    <source>
        <dbReference type="SMART" id="SM00864"/>
    </source>
</evidence>
<dbReference type="PRINTS" id="PR01161">
    <property type="entry name" value="TUBULIN"/>
</dbReference>
<keyword evidence="10" id="KW-0460">Magnesium</keyword>
<evidence type="ECO:0000256" key="8">
    <source>
        <dbReference type="ARBA" id="ARBA00022741"/>
    </source>
</evidence>
<comment type="similarity">
    <text evidence="3">Belongs to the tubulin family.</text>
</comment>
<dbReference type="PROSITE" id="PS00227">
    <property type="entry name" value="TUBULIN"/>
    <property type="match status" value="1"/>
</dbReference>
<keyword evidence="12" id="KW-0206">Cytoskeleton</keyword>
<proteinExistence type="inferred from homology"/>
<evidence type="ECO:0000256" key="2">
    <source>
        <dbReference type="ARBA" id="ARBA00004245"/>
    </source>
</evidence>
<dbReference type="GO" id="GO:0046872">
    <property type="term" value="F:metal ion binding"/>
    <property type="evidence" value="ECO:0007669"/>
    <property type="project" value="UniProtKB-KW"/>
</dbReference>